<evidence type="ECO:0000256" key="4">
    <source>
        <dbReference type="ARBA" id="ARBA00023242"/>
    </source>
</evidence>
<proteinExistence type="inferred from homology"/>
<protein>
    <submittedName>
        <fullName evidence="8">Putative cyclin-dependent kinase inhibitor</fullName>
    </submittedName>
</protein>
<dbReference type="GO" id="GO:0051726">
    <property type="term" value="P:regulation of cell cycle"/>
    <property type="evidence" value="ECO:0007669"/>
    <property type="project" value="InterPro"/>
</dbReference>
<dbReference type="PANTHER" id="PTHR10265:SF45">
    <property type="entry name" value="DACAPO"/>
    <property type="match status" value="1"/>
</dbReference>
<comment type="similarity">
    <text evidence="2">Belongs to the CDI family.</text>
</comment>
<evidence type="ECO:0000256" key="6">
    <source>
        <dbReference type="SAM" id="MobiDB-lite"/>
    </source>
</evidence>
<evidence type="ECO:0000259" key="7">
    <source>
        <dbReference type="Pfam" id="PF02234"/>
    </source>
</evidence>
<comment type="subcellular location">
    <subcellularLocation>
        <location evidence="1">Nucleus</location>
    </subcellularLocation>
</comment>
<keyword evidence="4" id="KW-0539">Nucleus</keyword>
<sequence length="195" mass="22268">MNVRVLTPSVIRPLSKLHSPMGRHVPKKSVLERIKKDLFGPVNQEDTKIFIQKELTKTQVEASKRWGFDFSRGQPLQEHSQFIWKRVPPTVMPEMYTLSRAAHCREIPSGMDSDASDSEDVSPAQELMNSRAHNEYRQQEMTPANSSARCPRKRQTKITEFLKERKRLAPTPTKKISGASGASSSKRMRLNHFAP</sequence>
<evidence type="ECO:0000313" key="10">
    <source>
        <dbReference type="Proteomes" id="UP000092461"/>
    </source>
</evidence>
<dbReference type="InterPro" id="IPR044898">
    <property type="entry name" value="CDI_dom_sf"/>
</dbReference>
<dbReference type="AlphaFoldDB" id="A0A1B0CB79"/>
<reference evidence="10" key="1">
    <citation type="submission" date="2012-05" db="EMBL/GenBank/DDBJ databases">
        <title>Whole Genome Assembly of Lutzomyia longipalpis.</title>
        <authorList>
            <person name="Richards S."/>
            <person name="Qu C."/>
            <person name="Dillon R."/>
            <person name="Worley K."/>
            <person name="Scherer S."/>
            <person name="Batterton M."/>
            <person name="Taylor A."/>
            <person name="Hawes A."/>
            <person name="Hernandez B."/>
            <person name="Kovar C."/>
            <person name="Mandapat C."/>
            <person name="Pham C."/>
            <person name="Qu C."/>
            <person name="Jing C."/>
            <person name="Bess C."/>
            <person name="Bandaranaike D."/>
            <person name="Ngo D."/>
            <person name="Ongeri F."/>
            <person name="Arias F."/>
            <person name="Lara F."/>
            <person name="Weissenberger G."/>
            <person name="Kamau G."/>
            <person name="Han H."/>
            <person name="Shen H."/>
            <person name="Dinh H."/>
            <person name="Khalil I."/>
            <person name="Jones J."/>
            <person name="Shafer J."/>
            <person name="Jayaseelan J."/>
            <person name="Quiroz J."/>
            <person name="Blankenburg K."/>
            <person name="Nguyen L."/>
            <person name="Jackson L."/>
            <person name="Francisco L."/>
            <person name="Tang L.-Y."/>
            <person name="Pu L.-L."/>
            <person name="Perales L."/>
            <person name="Lorensuhewa L."/>
            <person name="Munidasa M."/>
            <person name="Coyle M."/>
            <person name="Taylor M."/>
            <person name="Puazo M."/>
            <person name="Firestine M."/>
            <person name="Scheel M."/>
            <person name="Javaid M."/>
            <person name="Wang M."/>
            <person name="Li M."/>
            <person name="Tabassum N."/>
            <person name="Saada N."/>
            <person name="Osuji N."/>
            <person name="Aqrawi P."/>
            <person name="Fu Q."/>
            <person name="Thornton R."/>
            <person name="Raj R."/>
            <person name="Goodspeed R."/>
            <person name="Mata R."/>
            <person name="Najjar R."/>
            <person name="Gubbala S."/>
            <person name="Lee S."/>
            <person name="Denson S."/>
            <person name="Patil S."/>
            <person name="Macmil S."/>
            <person name="Qi S."/>
            <person name="Matskevitch T."/>
            <person name="Palculict T."/>
            <person name="Mathew T."/>
            <person name="Vee V."/>
            <person name="Velamala V."/>
            <person name="Korchina V."/>
            <person name="Cai W."/>
            <person name="Liu W."/>
            <person name="Dai W."/>
            <person name="Zou X."/>
            <person name="Zhu Y."/>
            <person name="Zhang Y."/>
            <person name="Wu Y.-Q."/>
            <person name="Xin Y."/>
            <person name="Nazarath L."/>
            <person name="Kovar C."/>
            <person name="Han Y."/>
            <person name="Muzny D."/>
            <person name="Gibbs R."/>
        </authorList>
    </citation>
    <scope>NUCLEOTIDE SEQUENCE [LARGE SCALE GENOMIC DNA]</scope>
    <source>
        <strain evidence="10">Jacobina</strain>
    </source>
</reference>
<evidence type="ECO:0000313" key="8">
    <source>
        <dbReference type="EMBL" id="MBC1170952.1"/>
    </source>
</evidence>
<dbReference type="GO" id="GO:0005634">
    <property type="term" value="C:nucleus"/>
    <property type="evidence" value="ECO:0007669"/>
    <property type="project" value="UniProtKB-SubCell"/>
</dbReference>
<reference evidence="8" key="2">
    <citation type="journal article" date="2020" name="BMC">
        <title>Leishmania infection induces a limited differential gene expression in the sand fly midgut.</title>
        <authorList>
            <person name="Coutinho-Abreu I.V."/>
            <person name="Serafim T.D."/>
            <person name="Meneses C."/>
            <person name="Kamhawi S."/>
            <person name="Oliveira F."/>
            <person name="Valenzuela J.G."/>
        </authorList>
    </citation>
    <scope>NUCLEOTIDE SEQUENCE</scope>
    <source>
        <strain evidence="8">Jacobina</strain>
        <tissue evidence="8">Midgut</tissue>
    </source>
</reference>
<dbReference type="VEuPathDB" id="VectorBase:LLOJ001378"/>
<dbReference type="Proteomes" id="UP000092461">
    <property type="component" value="Unassembled WGS sequence"/>
</dbReference>
<keyword evidence="5" id="KW-0131">Cell cycle</keyword>
<evidence type="ECO:0000256" key="2">
    <source>
        <dbReference type="ARBA" id="ARBA00006726"/>
    </source>
</evidence>
<dbReference type="GO" id="GO:0004861">
    <property type="term" value="F:cyclin-dependent protein serine/threonine kinase inhibitor activity"/>
    <property type="evidence" value="ECO:0007669"/>
    <property type="project" value="InterPro"/>
</dbReference>
<keyword evidence="3" id="KW-0649">Protein kinase inhibitor</keyword>
<evidence type="ECO:0000256" key="3">
    <source>
        <dbReference type="ARBA" id="ARBA00023013"/>
    </source>
</evidence>
<feature type="compositionally biased region" description="Polar residues" evidence="6">
    <location>
        <begin position="139"/>
        <end position="148"/>
    </location>
</feature>
<dbReference type="PANTHER" id="PTHR10265">
    <property type="entry name" value="CYCLIN-DEPENDENT KINASE INHIBITOR 1"/>
    <property type="match status" value="1"/>
</dbReference>
<dbReference type="VEuPathDB" id="VectorBase:LLONM1_011461"/>
<evidence type="ECO:0000256" key="1">
    <source>
        <dbReference type="ARBA" id="ARBA00004123"/>
    </source>
</evidence>
<name>A0A1B0CB79_LUTLO</name>
<dbReference type="EnsemblMetazoa" id="LLOJ001378-RA">
    <property type="protein sequence ID" value="LLOJ001378-PA"/>
    <property type="gene ID" value="LLOJ001378"/>
</dbReference>
<dbReference type="EMBL" id="AJWK01004881">
    <property type="status" value="NOT_ANNOTATED_CDS"/>
    <property type="molecule type" value="Genomic_DNA"/>
</dbReference>
<dbReference type="InterPro" id="IPR003175">
    <property type="entry name" value="CDI_dom"/>
</dbReference>
<reference evidence="9" key="3">
    <citation type="submission" date="2020-05" db="UniProtKB">
        <authorList>
            <consortium name="EnsemblMetazoa"/>
        </authorList>
    </citation>
    <scope>IDENTIFICATION</scope>
    <source>
        <strain evidence="9">Jacobina</strain>
    </source>
</reference>
<feature type="compositionally biased region" description="Basic residues" evidence="6">
    <location>
        <begin position="186"/>
        <end position="195"/>
    </location>
</feature>
<dbReference type="EMBL" id="GITU01002249">
    <property type="protein sequence ID" value="MBC1170952.1"/>
    <property type="molecule type" value="Transcribed_RNA"/>
</dbReference>
<evidence type="ECO:0000256" key="5">
    <source>
        <dbReference type="ARBA" id="ARBA00023306"/>
    </source>
</evidence>
<accession>A0A1B0CB79</accession>
<dbReference type="Gene3D" id="4.10.365.10">
    <property type="entry name" value="p27"/>
    <property type="match status" value="1"/>
</dbReference>
<feature type="region of interest" description="Disordered" evidence="6">
    <location>
        <begin position="133"/>
        <end position="195"/>
    </location>
</feature>
<dbReference type="Pfam" id="PF02234">
    <property type="entry name" value="CDI"/>
    <property type="match status" value="1"/>
</dbReference>
<keyword evidence="10" id="KW-1185">Reference proteome</keyword>
<feature type="domain" description="Cyclin-dependent kinase inhibitor" evidence="7">
    <location>
        <begin position="38"/>
        <end position="87"/>
    </location>
</feature>
<organism evidence="9 10">
    <name type="scientific">Lutzomyia longipalpis</name>
    <name type="common">Sand fly</name>
    <dbReference type="NCBI Taxonomy" id="7200"/>
    <lineage>
        <taxon>Eukaryota</taxon>
        <taxon>Metazoa</taxon>
        <taxon>Ecdysozoa</taxon>
        <taxon>Arthropoda</taxon>
        <taxon>Hexapoda</taxon>
        <taxon>Insecta</taxon>
        <taxon>Pterygota</taxon>
        <taxon>Neoptera</taxon>
        <taxon>Endopterygota</taxon>
        <taxon>Diptera</taxon>
        <taxon>Nematocera</taxon>
        <taxon>Psychodoidea</taxon>
        <taxon>Psychodidae</taxon>
        <taxon>Lutzomyia</taxon>
        <taxon>Lutzomyia</taxon>
    </lineage>
</organism>
<evidence type="ECO:0000313" key="9">
    <source>
        <dbReference type="EnsemblMetazoa" id="LLOJ001378-PA"/>
    </source>
</evidence>